<name>A0ABX9K8R6_9BACT</name>
<comment type="caution">
    <text evidence="1">The sequence shown here is derived from an EMBL/GenBank/DDBJ whole genome shotgun (WGS) entry which is preliminary data.</text>
</comment>
<keyword evidence="2" id="KW-1185">Reference proteome</keyword>
<dbReference type="EMBL" id="QUMU01000002">
    <property type="protein sequence ID" value="REG35668.1"/>
    <property type="molecule type" value="Genomic_DNA"/>
</dbReference>
<reference evidence="1 2" key="1">
    <citation type="submission" date="2018-08" db="EMBL/GenBank/DDBJ databases">
        <title>Genomic Encyclopedia of Archaeal and Bacterial Type Strains, Phase II (KMG-II): from individual species to whole genera.</title>
        <authorList>
            <person name="Goeker M."/>
        </authorList>
    </citation>
    <scope>NUCLEOTIDE SEQUENCE [LARGE SCALE GENOMIC DNA]</scope>
    <source>
        <strain evidence="1 2">DSM 2261</strain>
    </source>
</reference>
<accession>A0ABX9K8R6</accession>
<gene>
    <name evidence="1" type="ORF">ATI61_10236</name>
</gene>
<dbReference type="InterPro" id="IPR007391">
    <property type="entry name" value="Vancomycin_resist_VanW"/>
</dbReference>
<dbReference type="InterPro" id="IPR052913">
    <property type="entry name" value="Glycopeptide_resist_protein"/>
</dbReference>
<organism evidence="1 2">
    <name type="scientific">Archangium gephyra</name>
    <dbReference type="NCBI Taxonomy" id="48"/>
    <lineage>
        <taxon>Bacteria</taxon>
        <taxon>Pseudomonadati</taxon>
        <taxon>Myxococcota</taxon>
        <taxon>Myxococcia</taxon>
        <taxon>Myxococcales</taxon>
        <taxon>Cystobacterineae</taxon>
        <taxon>Archangiaceae</taxon>
        <taxon>Archangium</taxon>
    </lineage>
</organism>
<evidence type="ECO:0000313" key="2">
    <source>
        <dbReference type="Proteomes" id="UP000256345"/>
    </source>
</evidence>
<evidence type="ECO:0000313" key="1">
    <source>
        <dbReference type="EMBL" id="REG35668.1"/>
    </source>
</evidence>
<dbReference type="Proteomes" id="UP000256345">
    <property type="component" value="Unassembled WGS sequence"/>
</dbReference>
<dbReference type="PANTHER" id="PTHR35788:SF1">
    <property type="entry name" value="EXPORTED PROTEIN"/>
    <property type="match status" value="1"/>
</dbReference>
<dbReference type="PANTHER" id="PTHR35788">
    <property type="entry name" value="EXPORTED PROTEIN-RELATED"/>
    <property type="match status" value="1"/>
</dbReference>
<dbReference type="Pfam" id="PF04294">
    <property type="entry name" value="VanW"/>
    <property type="match status" value="1"/>
</dbReference>
<sequence length="217" mass="24019">MATGSEQSRAEAREWPAYVSVTQPLGQSAHVESKKHNLALAIRELRDVCVGPEELFSFWNLVGQPTKRRGFVPGRNLVQGRLEVSIGGGLCQLSGLTYLLALRGGLWVTERHAHSVDIYTEQTRFAPLGSDATVAYGYKDLRFHNILPFPIALRFELGEDTLTGSVCAPLPLEPCDVEFSIEEEPDGRQVTTWLRRPGDTKPDCLGVSRYRKPAQAA</sequence>
<protein>
    <submittedName>
        <fullName evidence="1">Vancomycin resistance protein VanW</fullName>
    </submittedName>
</protein>
<proteinExistence type="predicted"/>